<sequence length="175" mass="19869">MSRSSFYRHAHAGEYEKIARGLYLPSDANAADWDWLEAASRQRLATICLTSALAHYDLIDDIPAALDIAIPRGTRTPATTGAIEWHHFAEDTFELGRTKIRIPGASITIGIYSPERCIADAFRLRGTNGYELGRNALREWLRRGGNPLTSWTSRPSFPERRARPCRCWKQSHDNW</sequence>
<name>A0ABW2AE24_9MICO</name>
<evidence type="ECO:0000313" key="1">
    <source>
        <dbReference type="EMBL" id="MFC6704834.1"/>
    </source>
</evidence>
<accession>A0ABW2AE24</accession>
<keyword evidence="2" id="KW-1185">Reference proteome</keyword>
<reference evidence="2" key="1">
    <citation type="journal article" date="2019" name="Int. J. Syst. Evol. Microbiol.">
        <title>The Global Catalogue of Microorganisms (GCM) 10K type strain sequencing project: providing services to taxonomists for standard genome sequencing and annotation.</title>
        <authorList>
            <consortium name="The Broad Institute Genomics Platform"/>
            <consortium name="The Broad Institute Genome Sequencing Center for Infectious Disease"/>
            <person name="Wu L."/>
            <person name="Ma J."/>
        </authorList>
    </citation>
    <scope>NUCLEOTIDE SEQUENCE [LARGE SCALE GENOMIC DNA]</scope>
    <source>
        <strain evidence="2">CCUG 58127</strain>
    </source>
</reference>
<dbReference type="RefSeq" id="WP_382399425.1">
    <property type="nucleotide sequence ID" value="NZ_JBHSWH010000001.1"/>
</dbReference>
<dbReference type="Proteomes" id="UP001596298">
    <property type="component" value="Unassembled WGS sequence"/>
</dbReference>
<dbReference type="EMBL" id="JBHSWH010000001">
    <property type="protein sequence ID" value="MFC6704834.1"/>
    <property type="molecule type" value="Genomic_DNA"/>
</dbReference>
<evidence type="ECO:0000313" key="2">
    <source>
        <dbReference type="Proteomes" id="UP001596298"/>
    </source>
</evidence>
<gene>
    <name evidence="1" type="ORF">ACFQDH_06030</name>
</gene>
<protein>
    <submittedName>
        <fullName evidence="1">Uncharacterized protein</fullName>
    </submittedName>
</protein>
<proteinExistence type="predicted"/>
<comment type="caution">
    <text evidence="1">The sequence shown here is derived from an EMBL/GenBank/DDBJ whole genome shotgun (WGS) entry which is preliminary data.</text>
</comment>
<organism evidence="1 2">
    <name type="scientific">Flexivirga alba</name>
    <dbReference type="NCBI Taxonomy" id="702742"/>
    <lineage>
        <taxon>Bacteria</taxon>
        <taxon>Bacillati</taxon>
        <taxon>Actinomycetota</taxon>
        <taxon>Actinomycetes</taxon>
        <taxon>Micrococcales</taxon>
        <taxon>Dermacoccaceae</taxon>
        <taxon>Flexivirga</taxon>
    </lineage>
</organism>